<dbReference type="AlphaFoldDB" id="A0A9J5XM48"/>
<name>A0A9J5XM48_SOLCO</name>
<protein>
    <submittedName>
        <fullName evidence="1">Uncharacterized protein</fullName>
    </submittedName>
</protein>
<comment type="caution">
    <text evidence="1">The sequence shown here is derived from an EMBL/GenBank/DDBJ whole genome shotgun (WGS) entry which is preliminary data.</text>
</comment>
<dbReference type="EMBL" id="JACXVP010000009">
    <property type="protein sequence ID" value="KAG5588396.1"/>
    <property type="molecule type" value="Genomic_DNA"/>
</dbReference>
<evidence type="ECO:0000313" key="2">
    <source>
        <dbReference type="Proteomes" id="UP000824120"/>
    </source>
</evidence>
<organism evidence="1 2">
    <name type="scientific">Solanum commersonii</name>
    <name type="common">Commerson's wild potato</name>
    <name type="synonym">Commerson's nightshade</name>
    <dbReference type="NCBI Taxonomy" id="4109"/>
    <lineage>
        <taxon>Eukaryota</taxon>
        <taxon>Viridiplantae</taxon>
        <taxon>Streptophyta</taxon>
        <taxon>Embryophyta</taxon>
        <taxon>Tracheophyta</taxon>
        <taxon>Spermatophyta</taxon>
        <taxon>Magnoliopsida</taxon>
        <taxon>eudicotyledons</taxon>
        <taxon>Gunneridae</taxon>
        <taxon>Pentapetalae</taxon>
        <taxon>asterids</taxon>
        <taxon>lamiids</taxon>
        <taxon>Solanales</taxon>
        <taxon>Solanaceae</taxon>
        <taxon>Solanoideae</taxon>
        <taxon>Solaneae</taxon>
        <taxon>Solanum</taxon>
    </lineage>
</organism>
<evidence type="ECO:0000313" key="1">
    <source>
        <dbReference type="EMBL" id="KAG5588396.1"/>
    </source>
</evidence>
<gene>
    <name evidence="1" type="ORF">H5410_048830</name>
</gene>
<dbReference type="Proteomes" id="UP000824120">
    <property type="component" value="Chromosome 9"/>
</dbReference>
<accession>A0A9J5XM48</accession>
<keyword evidence="2" id="KW-1185">Reference proteome</keyword>
<proteinExistence type="predicted"/>
<reference evidence="1 2" key="1">
    <citation type="submission" date="2020-09" db="EMBL/GenBank/DDBJ databases">
        <title>De no assembly of potato wild relative species, Solanum commersonii.</title>
        <authorList>
            <person name="Cho K."/>
        </authorList>
    </citation>
    <scope>NUCLEOTIDE SEQUENCE [LARGE SCALE GENOMIC DNA]</scope>
    <source>
        <strain evidence="1">LZ3.2</strain>
        <tissue evidence="1">Leaf</tissue>
    </source>
</reference>
<sequence length="293" mass="34448">MDSEDTHFSRKVYTWRNRKTLKKDVSLANSTANVTKVSETLYAELLVMVVLQTDQNHLITNFTERCARRCKIEEASSCSGGEVVTISLNESKSICKIRNVRRRLEGYISDGFRRYTFLRKVYTRRNRKTLKKDVSTTIVTINVTKVSETLDADLPWCGGGYVSLNESESIGEIRNVARRLEGELDHVRALSSFVIWELWRKRNRMKHERKQTSVARIIHNVTRNVYMLVRLRKPRIPVHIKWSDMLIEWTRYIPKLKIKRVLWEFPPNGWVKYNIDGALRENSDSNSMFLFEE</sequence>